<evidence type="ECO:0000256" key="5">
    <source>
        <dbReference type="ARBA" id="ARBA00023001"/>
    </source>
</evidence>
<evidence type="ECO:0000256" key="11">
    <source>
        <dbReference type="SAM" id="SignalP"/>
    </source>
</evidence>
<evidence type="ECO:0000256" key="6">
    <source>
        <dbReference type="ARBA" id="ARBA00023277"/>
    </source>
</evidence>
<evidence type="ECO:0000256" key="10">
    <source>
        <dbReference type="SAM" id="MobiDB-lite"/>
    </source>
</evidence>
<keyword evidence="4 9" id="KW-0378">Hydrolase</keyword>
<dbReference type="AlphaFoldDB" id="A0A4P7N2L3"/>
<dbReference type="PANTHER" id="PTHR33753">
    <property type="entry name" value="1,4-BETA-D-GLUCAN CELLOBIOHYDROLASE B"/>
    <property type="match status" value="1"/>
</dbReference>
<keyword evidence="6" id="KW-0119">Carbohydrate metabolism</keyword>
<sequence length="453" mass="48087">MIRKITTLAALVGVVRGQAACSLTAETHPSLTWQKCSSGGSCTNVAGSVTIDANWRWTHTTSGYTNCYTGNKWNTSICSTNADCASKCCVDGANYQQTYGASTSGNALSLQYVTQSSGKNVGSRLYLLESENKYQMFNLLGNEFTFDVDASKLGCGLNGAVYFVSMDADGGQSKYSGNKAGAKYGTGYCDSQCPRDLKYINGAANVEGWQPSSGDANSGVGNMGSCCAEMDIWEANSISTAYTPHPCSNNAQHSCKGDDCGGTYSPVRYAGDCDPDGCDFNSYRQGNRTFYGPGSNFNVDSSKKVTVVTQFISSGGQLTDIKRFYVQNGKVIPNSQSTITGVTGNSVTQDYCDKQKTAFGDQNVFNQRGGLRQMGDALAKGMVLVMSVWDDHHSQMLWLDSTYPTTSTAPGAARGSCSTSSGKPSDVQSQTPGATVVYSNIKFGPIGSTFKSS</sequence>
<dbReference type="EC" id="3.2.1.-" evidence="9"/>
<keyword evidence="5 9" id="KW-0136">Cellulose degradation</keyword>
<evidence type="ECO:0000313" key="12">
    <source>
        <dbReference type="EMBL" id="QBZ54144.1"/>
    </source>
</evidence>
<accession>A0A4P7N2L3</accession>
<name>A0A4P7N2L3_PYROR</name>
<comment type="similarity">
    <text evidence="2 9">Belongs to the glycosyl hydrolase 7 (cellulase C) family.</text>
</comment>
<dbReference type="CDD" id="cd07999">
    <property type="entry name" value="GH7_CBH_EG"/>
    <property type="match status" value="1"/>
</dbReference>
<feature type="chain" id="PRO_5020943621" description="Glucanase" evidence="11">
    <location>
        <begin position="18"/>
        <end position="453"/>
    </location>
</feature>
<feature type="signal peptide" evidence="11">
    <location>
        <begin position="1"/>
        <end position="17"/>
    </location>
</feature>
<evidence type="ECO:0000256" key="2">
    <source>
        <dbReference type="ARBA" id="ARBA00006044"/>
    </source>
</evidence>
<gene>
    <name evidence="12" type="ORF">PoMZ_09838</name>
</gene>
<protein>
    <recommendedName>
        <fullName evidence="9">Glucanase</fullName>
        <ecNumber evidence="9">3.2.1.-</ecNumber>
    </recommendedName>
</protein>
<dbReference type="Proteomes" id="UP000294847">
    <property type="component" value="Chromosome 1"/>
</dbReference>
<dbReference type="SUPFAM" id="SSF49899">
    <property type="entry name" value="Concanavalin A-like lectins/glucanases"/>
    <property type="match status" value="1"/>
</dbReference>
<comment type="catalytic activity">
    <reaction evidence="1">
        <text>Hydrolysis of (1-&gt;4)-beta-D-glucosidic linkages in cellulose and cellotetraose, releasing cellobiose from the non-reducing ends of the chains.</text>
        <dbReference type="EC" id="3.2.1.91"/>
    </reaction>
</comment>
<dbReference type="InterPro" id="IPR001722">
    <property type="entry name" value="Glyco_hydro_7"/>
</dbReference>
<keyword evidence="8 9" id="KW-0624">Polysaccharide degradation</keyword>
<evidence type="ECO:0000256" key="4">
    <source>
        <dbReference type="ARBA" id="ARBA00022801"/>
    </source>
</evidence>
<proteinExistence type="inferred from homology"/>
<evidence type="ECO:0000256" key="8">
    <source>
        <dbReference type="ARBA" id="ARBA00023326"/>
    </source>
</evidence>
<evidence type="ECO:0000256" key="1">
    <source>
        <dbReference type="ARBA" id="ARBA00001641"/>
    </source>
</evidence>
<organism evidence="12 13">
    <name type="scientific">Pyricularia oryzae</name>
    <name type="common">Rice blast fungus</name>
    <name type="synonym">Magnaporthe oryzae</name>
    <dbReference type="NCBI Taxonomy" id="318829"/>
    <lineage>
        <taxon>Eukaryota</taxon>
        <taxon>Fungi</taxon>
        <taxon>Dikarya</taxon>
        <taxon>Ascomycota</taxon>
        <taxon>Pezizomycotina</taxon>
        <taxon>Sordariomycetes</taxon>
        <taxon>Sordariomycetidae</taxon>
        <taxon>Magnaporthales</taxon>
        <taxon>Pyriculariaceae</taxon>
        <taxon>Pyricularia</taxon>
    </lineage>
</organism>
<keyword evidence="7 9" id="KW-0326">Glycosidase</keyword>
<dbReference type="Pfam" id="PF00840">
    <property type="entry name" value="Glyco_hydro_7"/>
    <property type="match status" value="1"/>
</dbReference>
<dbReference type="GO" id="GO:0030245">
    <property type="term" value="P:cellulose catabolic process"/>
    <property type="evidence" value="ECO:0007669"/>
    <property type="project" value="UniProtKB-KW"/>
</dbReference>
<dbReference type="InterPro" id="IPR013320">
    <property type="entry name" value="ConA-like_dom_sf"/>
</dbReference>
<dbReference type="PRINTS" id="PR00734">
    <property type="entry name" value="GLHYDRLASE7"/>
</dbReference>
<dbReference type="Gene3D" id="2.70.100.10">
    <property type="entry name" value="Glycoside hydrolase, family 7, domain"/>
    <property type="match status" value="1"/>
</dbReference>
<evidence type="ECO:0000256" key="3">
    <source>
        <dbReference type="ARBA" id="ARBA00022729"/>
    </source>
</evidence>
<evidence type="ECO:0000256" key="9">
    <source>
        <dbReference type="RuleBase" id="RU361164"/>
    </source>
</evidence>
<keyword evidence="3 11" id="KW-0732">Signal</keyword>
<evidence type="ECO:0000256" key="7">
    <source>
        <dbReference type="ARBA" id="ARBA00023295"/>
    </source>
</evidence>
<feature type="compositionally biased region" description="Polar residues" evidence="10">
    <location>
        <begin position="416"/>
        <end position="431"/>
    </location>
</feature>
<evidence type="ECO:0000313" key="13">
    <source>
        <dbReference type="Proteomes" id="UP000294847"/>
    </source>
</evidence>
<feature type="region of interest" description="Disordered" evidence="10">
    <location>
        <begin position="409"/>
        <end position="431"/>
    </location>
</feature>
<dbReference type="EMBL" id="CP034204">
    <property type="protein sequence ID" value="QBZ54144.1"/>
    <property type="molecule type" value="Genomic_DNA"/>
</dbReference>
<dbReference type="GO" id="GO:0016162">
    <property type="term" value="F:cellulose 1,4-beta-cellobiosidase activity"/>
    <property type="evidence" value="ECO:0007669"/>
    <property type="project" value="UniProtKB-EC"/>
</dbReference>
<reference evidence="12 13" key="1">
    <citation type="journal article" date="2019" name="Mol. Biol. Evol.">
        <title>Blast fungal genomes show frequent chromosomal changes, gene gains and losses, and effector gene turnover.</title>
        <authorList>
            <person name="Gomez Luciano L.B."/>
            <person name="Jason Tsai I."/>
            <person name="Chuma I."/>
            <person name="Tosa Y."/>
            <person name="Chen Y.H."/>
            <person name="Li J.Y."/>
            <person name="Li M.Y."/>
            <person name="Jade Lu M.Y."/>
            <person name="Nakayashiki H."/>
            <person name="Li W.H."/>
        </authorList>
    </citation>
    <scope>NUCLEOTIDE SEQUENCE [LARGE SCALE GENOMIC DNA]</scope>
    <source>
        <strain evidence="12">MZ5-1-6</strain>
    </source>
</reference>
<dbReference type="PANTHER" id="PTHR33753:SF2">
    <property type="entry name" value="GLYCOSIDE HYDROLASE FAMILY 7 PROTEIN"/>
    <property type="match status" value="1"/>
</dbReference>
<dbReference type="FunFam" id="2.70.100.10:FF:000001">
    <property type="entry name" value="Glucanase"/>
    <property type="match status" value="1"/>
</dbReference>
<dbReference type="InterPro" id="IPR037019">
    <property type="entry name" value="Glyco_hydro_7_sf"/>
</dbReference>